<dbReference type="EMBL" id="GBRH01185879">
    <property type="protein sequence ID" value="JAE12017.1"/>
    <property type="molecule type" value="Transcribed_RNA"/>
</dbReference>
<reference evidence="1" key="1">
    <citation type="submission" date="2014-09" db="EMBL/GenBank/DDBJ databases">
        <authorList>
            <person name="Magalhaes I.L.F."/>
            <person name="Oliveira U."/>
            <person name="Santos F.R."/>
            <person name="Vidigal T.H.D.A."/>
            <person name="Brescovit A.D."/>
            <person name="Santos A.J."/>
        </authorList>
    </citation>
    <scope>NUCLEOTIDE SEQUENCE</scope>
    <source>
        <tissue evidence="1">Shoot tissue taken approximately 20 cm above the soil surface</tissue>
    </source>
</reference>
<name>A0A0A9FI60_ARUDO</name>
<organism evidence="1">
    <name type="scientific">Arundo donax</name>
    <name type="common">Giant reed</name>
    <name type="synonym">Donax arundinaceus</name>
    <dbReference type="NCBI Taxonomy" id="35708"/>
    <lineage>
        <taxon>Eukaryota</taxon>
        <taxon>Viridiplantae</taxon>
        <taxon>Streptophyta</taxon>
        <taxon>Embryophyta</taxon>
        <taxon>Tracheophyta</taxon>
        <taxon>Spermatophyta</taxon>
        <taxon>Magnoliopsida</taxon>
        <taxon>Liliopsida</taxon>
        <taxon>Poales</taxon>
        <taxon>Poaceae</taxon>
        <taxon>PACMAD clade</taxon>
        <taxon>Arundinoideae</taxon>
        <taxon>Arundineae</taxon>
        <taxon>Arundo</taxon>
    </lineage>
</organism>
<reference evidence="1" key="2">
    <citation type="journal article" date="2015" name="Data Brief">
        <title>Shoot transcriptome of the giant reed, Arundo donax.</title>
        <authorList>
            <person name="Barrero R.A."/>
            <person name="Guerrero F.D."/>
            <person name="Moolhuijzen P."/>
            <person name="Goolsby J.A."/>
            <person name="Tidwell J."/>
            <person name="Bellgard S.E."/>
            <person name="Bellgard M.I."/>
        </authorList>
    </citation>
    <scope>NUCLEOTIDE SEQUENCE</scope>
    <source>
        <tissue evidence="1">Shoot tissue taken approximately 20 cm above the soil surface</tissue>
    </source>
</reference>
<accession>A0A0A9FI60</accession>
<evidence type="ECO:0000313" key="1">
    <source>
        <dbReference type="EMBL" id="JAE12017.1"/>
    </source>
</evidence>
<sequence>MECSEAITVEPCSSYLTVPYFTAMLSMSLHNYSVVCEFSMYDGCSIRGK</sequence>
<dbReference type="AlphaFoldDB" id="A0A0A9FI60"/>
<proteinExistence type="predicted"/>
<protein>
    <submittedName>
        <fullName evidence="1">Uncharacterized protein</fullName>
    </submittedName>
</protein>